<evidence type="ECO:0000313" key="1">
    <source>
        <dbReference type="EMBL" id="AAR29696.1"/>
    </source>
</evidence>
<reference evidence="1 2" key="1">
    <citation type="journal article" date="1990" name="J. Gen. Microbiol.">
        <title>Further biological and molecular characterization of actinophage VWB.</title>
        <authorList>
            <person name="Anne J."/>
            <person name="Van Mellaert L."/>
            <person name="Decock B."/>
            <person name="Van Damme J."/>
            <person name="Van Aerschot A."/>
            <person name="Herdewijn P."/>
            <person name="Eyssen H."/>
        </authorList>
    </citation>
    <scope>NUCLEOTIDE SEQUENCE [LARGE SCALE GENOMIC DNA]</scope>
</reference>
<dbReference type="OrthoDB" id="37274at10239"/>
<sequence>MKTTHREDWRVIITIAPQYTRIPISALGFTGLDSDLDGTLAGDPFEVTIAPRQLGDFGYASMGDRLVSDDIEGDYRRRCESMLAELLRQPHVRSGRVAVTETHTCSHCDLGWEELTADEAADHSTNVDERSIEGEPVCCGKAIEEFRRERGIPMPSYGGAA</sequence>
<accession>Q6VY83</accession>
<dbReference type="Proteomes" id="UP000001708">
    <property type="component" value="Segment"/>
</dbReference>
<evidence type="ECO:0000313" key="2">
    <source>
        <dbReference type="Proteomes" id="UP000001708"/>
    </source>
</evidence>
<reference evidence="1 2" key="3">
    <citation type="journal article" date="1998" name="Microbiology">
        <title>Site-specific integration of bacteriophage VWB genome into Streptomyces venezuelae and construction of a VWB-based integrative vector.</title>
        <authorList>
            <person name="Van Mellaert L."/>
            <person name="Mei L."/>
            <person name="Lammertyn E."/>
            <person name="Schacht S."/>
            <person name="Anne J."/>
        </authorList>
    </citation>
    <scope>NUCLEOTIDE SEQUENCE [LARGE SCALE GENOMIC DNA]</scope>
</reference>
<name>Q6VY83_9CAUD</name>
<keyword evidence="2" id="KW-1185">Reference proteome</keyword>
<dbReference type="GeneID" id="2732813"/>
<dbReference type="RefSeq" id="NP_958248.1">
    <property type="nucleotide sequence ID" value="NC_005345.2"/>
</dbReference>
<proteinExistence type="predicted"/>
<dbReference type="EMBL" id="AY320035">
    <property type="protein sequence ID" value="AAR29696.1"/>
    <property type="molecule type" value="Genomic_DNA"/>
</dbReference>
<organism evidence="1 2">
    <name type="scientific">Streptomyces phage VWB</name>
    <dbReference type="NCBI Taxonomy" id="10702"/>
    <lineage>
        <taxon>Viruses</taxon>
        <taxon>Duplodnaviria</taxon>
        <taxon>Heunggongvirae</taxon>
        <taxon>Uroviricota</taxon>
        <taxon>Caudoviricetes</taxon>
        <taxon>Veewebvirus</taxon>
        <taxon>Veewebvirus vwb</taxon>
    </lineage>
</organism>
<reference evidence="1 2" key="4">
    <citation type="journal article" date="2005" name="Virology">
        <title>Complete genomic nucleotide sequence and analysis of the temperate bacteriophage VWB.</title>
        <authorList>
            <person name="Van Dessel W."/>
            <person name="Van Mellaert L."/>
            <person name="Liesegang H."/>
            <person name="Raasch C."/>
            <person name="De Keersmaeker S."/>
            <person name="Geukens N."/>
            <person name="Lammertyn E."/>
            <person name="Streit W."/>
            <person name="Anne J."/>
        </authorList>
    </citation>
    <scope>NUCLEOTIDE SEQUENCE [LARGE SCALE GENOMIC DNA]</scope>
</reference>
<protein>
    <submittedName>
        <fullName evidence="1">Uncharacterized protein</fullName>
    </submittedName>
</protein>
<reference evidence="1 2" key="2">
    <citation type="journal article" date="1995" name="Arch. Virol.">
        <title>Analysis of the open reading frames of the main capsid proteins of actinophage VWB.</title>
        <authorList>
            <person name="Anne J."/>
            <person name="Fiten P."/>
            <person name="Van Mellaert L."/>
            <person name="Joris B."/>
            <person name="Opdenakker G."/>
            <person name="Eyssen H."/>
        </authorList>
    </citation>
    <scope>NUCLEOTIDE SEQUENCE [LARGE SCALE GENOMIC DNA]</scope>
</reference>
<dbReference type="KEGG" id="vg:2732813"/>